<name>A0A9E7JVT5_9LILI</name>
<dbReference type="InterPro" id="IPR018073">
    <property type="entry name" value="Prot_inh_cystat_CS"/>
</dbReference>
<gene>
    <name evidence="7" type="ORF">MUK42_07417</name>
    <name evidence="6" type="ORF">MUK42_31493</name>
</gene>
<proteinExistence type="inferred from homology"/>
<organism evidence="6 8">
    <name type="scientific">Musa troglodytarum</name>
    <name type="common">fe'i banana</name>
    <dbReference type="NCBI Taxonomy" id="320322"/>
    <lineage>
        <taxon>Eukaryota</taxon>
        <taxon>Viridiplantae</taxon>
        <taxon>Streptophyta</taxon>
        <taxon>Embryophyta</taxon>
        <taxon>Tracheophyta</taxon>
        <taxon>Spermatophyta</taxon>
        <taxon>Magnoliopsida</taxon>
        <taxon>Liliopsida</taxon>
        <taxon>Zingiberales</taxon>
        <taxon>Musaceae</taxon>
        <taxon>Musa</taxon>
    </lineage>
</organism>
<feature type="domain" description="Cystatin" evidence="5">
    <location>
        <begin position="87"/>
        <end position="177"/>
    </location>
</feature>
<keyword evidence="4" id="KW-0472">Membrane</keyword>
<feature type="transmembrane region" description="Helical" evidence="4">
    <location>
        <begin position="61"/>
        <end position="82"/>
    </location>
</feature>
<dbReference type="Proteomes" id="UP001055439">
    <property type="component" value="Chromosome 4"/>
</dbReference>
<comment type="similarity">
    <text evidence="1">Belongs to the cystatin family. Phytocystatin subfamily.</text>
</comment>
<evidence type="ECO:0000256" key="4">
    <source>
        <dbReference type="SAM" id="Phobius"/>
    </source>
</evidence>
<dbReference type="Gene3D" id="3.10.450.10">
    <property type="match status" value="3"/>
</dbReference>
<evidence type="ECO:0000256" key="1">
    <source>
        <dbReference type="ARBA" id="ARBA00007233"/>
    </source>
</evidence>
<keyword evidence="4" id="KW-0812">Transmembrane</keyword>
<protein>
    <submittedName>
        <fullName evidence="6">Phloem filament protein PP1</fullName>
    </submittedName>
</protein>
<dbReference type="PANTHER" id="PTHR47364">
    <property type="entry name" value="CYSTEINE PROTEINASE INHIBITOR 5"/>
    <property type="match status" value="1"/>
</dbReference>
<evidence type="ECO:0000256" key="3">
    <source>
        <dbReference type="ARBA" id="ARBA00022704"/>
    </source>
</evidence>
<dbReference type="SUPFAM" id="SSF54403">
    <property type="entry name" value="Cystatin/monellin"/>
    <property type="match status" value="3"/>
</dbReference>
<dbReference type="AlphaFoldDB" id="A0A9E7JVT5"/>
<dbReference type="SMART" id="SM00043">
    <property type="entry name" value="CY"/>
    <property type="match status" value="2"/>
</dbReference>
<dbReference type="PROSITE" id="PS00287">
    <property type="entry name" value="CYSTATIN"/>
    <property type="match status" value="1"/>
</dbReference>
<sequence>MDHWTECLASMLPSSDWAPPPHQNSACFGHGYLTLSAYLTAYTNQTRSPPPTATRTTMRSLVPLLFLLLSAVVSTSCALASAPSSRKALGGWTPIKNTNDAHVREIAEFAVAEHNKQANASLALSKVVKGETQVVAGTNYRLVLQVKDASGARVKYQAVVWEKPWENFRQLTSFKLVHPSIAMGSLLPPLLCSLLVSTLFATSHALDPPRKGLDGGWTAIEDLNDPHVLEIAEFAVSEHNKLEKTNLTLRKVEGGESQAVAGTKYRLVLEVRDGSGASARYEAVVWEKRWERFKQLASFYKLVVAGINYKLVLEAKDGGAGVVSEYEAVVWEKTWEHFRRLTSFKLLEAH</sequence>
<keyword evidence="2" id="KW-0646">Protease inhibitor</keyword>
<keyword evidence="4" id="KW-1133">Transmembrane helix</keyword>
<feature type="domain" description="Cystatin" evidence="5">
    <location>
        <begin position="212"/>
        <end position="302"/>
    </location>
</feature>
<evidence type="ECO:0000313" key="7">
    <source>
        <dbReference type="EMBL" id="URD95823.1"/>
    </source>
</evidence>
<evidence type="ECO:0000313" key="8">
    <source>
        <dbReference type="Proteomes" id="UP001055439"/>
    </source>
</evidence>
<dbReference type="GO" id="GO:0004869">
    <property type="term" value="F:cysteine-type endopeptidase inhibitor activity"/>
    <property type="evidence" value="ECO:0007669"/>
    <property type="project" value="UniProtKB-KW"/>
</dbReference>
<evidence type="ECO:0000259" key="5">
    <source>
        <dbReference type="SMART" id="SM00043"/>
    </source>
</evidence>
<dbReference type="InterPro" id="IPR046350">
    <property type="entry name" value="Cystatin_sf"/>
</dbReference>
<keyword evidence="3" id="KW-0789">Thiol protease inhibitor</keyword>
<dbReference type="PANTHER" id="PTHR47364:SF2">
    <property type="entry name" value="CYSTEINE PROTEINASE INHIBITOR 5"/>
    <property type="match status" value="1"/>
</dbReference>
<dbReference type="Pfam" id="PF16845">
    <property type="entry name" value="SQAPI"/>
    <property type="match status" value="3"/>
</dbReference>
<dbReference type="EMBL" id="CP097506">
    <property type="protein sequence ID" value="URD95263.1"/>
    <property type="molecule type" value="Genomic_DNA"/>
</dbReference>
<accession>A0A9E7JVT5</accession>
<dbReference type="EMBL" id="CP097506">
    <property type="protein sequence ID" value="URD95823.1"/>
    <property type="molecule type" value="Genomic_DNA"/>
</dbReference>
<keyword evidence="8" id="KW-1185">Reference proteome</keyword>
<dbReference type="InterPro" id="IPR000010">
    <property type="entry name" value="Cystatin_dom"/>
</dbReference>
<reference evidence="6" key="1">
    <citation type="submission" date="2022-05" db="EMBL/GenBank/DDBJ databases">
        <title>The Musa troglodytarum L. genome provides insights into the mechanism of non-climacteric behaviour and enrichment of carotenoids.</title>
        <authorList>
            <person name="Wang J."/>
        </authorList>
    </citation>
    <scope>NUCLEOTIDE SEQUENCE</scope>
    <source>
        <tissue evidence="6">Leaf</tissue>
    </source>
</reference>
<evidence type="ECO:0000313" key="6">
    <source>
        <dbReference type="EMBL" id="URD95263.1"/>
    </source>
</evidence>
<dbReference type="OrthoDB" id="2016588at2759"/>
<dbReference type="CDD" id="cd00042">
    <property type="entry name" value="CY"/>
    <property type="match status" value="2"/>
</dbReference>
<evidence type="ECO:0000256" key="2">
    <source>
        <dbReference type="ARBA" id="ARBA00022690"/>
    </source>
</evidence>